<dbReference type="Pfam" id="PF00614">
    <property type="entry name" value="PLDc"/>
    <property type="match status" value="2"/>
</dbReference>
<dbReference type="InterPro" id="IPR015679">
    <property type="entry name" value="PLipase_D_fam"/>
</dbReference>
<evidence type="ECO:0000256" key="9">
    <source>
        <dbReference type="PIRNR" id="PIRNR009376"/>
    </source>
</evidence>
<proteinExistence type="inferred from homology"/>
<feature type="domain" description="PLD phosphodiesterase" evidence="11">
    <location>
        <begin position="1084"/>
        <end position="1111"/>
    </location>
</feature>
<dbReference type="CDD" id="cd09138">
    <property type="entry name" value="PLDc_vPLD1_2_yPLD_like_1"/>
    <property type="match status" value="1"/>
</dbReference>
<dbReference type="InterPro" id="IPR016555">
    <property type="entry name" value="PLipase_D_euk"/>
</dbReference>
<dbReference type="GO" id="GO:0012505">
    <property type="term" value="C:endomembrane system"/>
    <property type="evidence" value="ECO:0007669"/>
    <property type="project" value="UniProtKB-SubCell"/>
</dbReference>
<comment type="subcellular location">
    <subcellularLocation>
        <location evidence="8">Endomembrane system</location>
        <topology evidence="8">Lipid-anchor</topology>
    </subcellularLocation>
</comment>
<dbReference type="GO" id="GO:0035556">
    <property type="term" value="P:intracellular signal transduction"/>
    <property type="evidence" value="ECO:0007669"/>
    <property type="project" value="InterPro"/>
</dbReference>
<keyword evidence="4 9" id="KW-0378">Hydrolase</keyword>
<comment type="catalytic activity">
    <reaction evidence="1 9">
        <text>a 1,2-diacyl-sn-glycero-3-phosphocholine + H2O = a 1,2-diacyl-sn-glycero-3-phosphate + choline + H(+)</text>
        <dbReference type="Rhea" id="RHEA:14445"/>
        <dbReference type="ChEBI" id="CHEBI:15354"/>
        <dbReference type="ChEBI" id="CHEBI:15377"/>
        <dbReference type="ChEBI" id="CHEBI:15378"/>
        <dbReference type="ChEBI" id="CHEBI:57643"/>
        <dbReference type="ChEBI" id="CHEBI:58608"/>
        <dbReference type="EC" id="3.1.4.4"/>
    </reaction>
</comment>
<evidence type="ECO:0000313" key="13">
    <source>
        <dbReference type="Proteomes" id="UP000492821"/>
    </source>
</evidence>
<evidence type="ECO:0000256" key="8">
    <source>
        <dbReference type="ARBA" id="ARBA00037868"/>
    </source>
</evidence>
<protein>
    <recommendedName>
        <fullName evidence="9">Phospholipase</fullName>
        <ecNumber evidence="9">3.1.4.4</ecNumber>
    </recommendedName>
</protein>
<evidence type="ECO:0000256" key="2">
    <source>
        <dbReference type="ARBA" id="ARBA00008664"/>
    </source>
</evidence>
<dbReference type="GO" id="GO:0060627">
    <property type="term" value="P:regulation of vesicle-mediated transport"/>
    <property type="evidence" value="ECO:0007669"/>
    <property type="project" value="TreeGrafter"/>
</dbReference>
<dbReference type="InterPro" id="IPR036871">
    <property type="entry name" value="PX_dom_sf"/>
</dbReference>
<accession>A0A7E4VB52</accession>
<evidence type="ECO:0000256" key="10">
    <source>
        <dbReference type="SAM" id="MobiDB-lite"/>
    </source>
</evidence>
<dbReference type="InterPro" id="IPR011993">
    <property type="entry name" value="PH-like_dom_sf"/>
</dbReference>
<evidence type="ECO:0000256" key="7">
    <source>
        <dbReference type="ARBA" id="ARBA00023288"/>
    </source>
</evidence>
<dbReference type="SMART" id="SM00312">
    <property type="entry name" value="PX"/>
    <property type="match status" value="1"/>
</dbReference>
<dbReference type="Gene3D" id="3.30.870.10">
    <property type="entry name" value="Endonuclease Chain A"/>
    <property type="match status" value="3"/>
</dbReference>
<dbReference type="PANTHER" id="PTHR18896">
    <property type="entry name" value="PHOSPHOLIPASE D"/>
    <property type="match status" value="1"/>
</dbReference>
<comment type="similarity">
    <text evidence="2 9">Belongs to the phospholipase D family.</text>
</comment>
<dbReference type="WBParaSite" id="Pan_g18704.t1">
    <property type="protein sequence ID" value="Pan_g18704.t1"/>
    <property type="gene ID" value="Pan_g18704"/>
</dbReference>
<evidence type="ECO:0000256" key="5">
    <source>
        <dbReference type="ARBA" id="ARBA00022963"/>
    </source>
</evidence>
<feature type="region of interest" description="Disordered" evidence="10">
    <location>
        <begin position="178"/>
        <end position="200"/>
    </location>
</feature>
<dbReference type="PIRSF" id="PIRSF009376">
    <property type="entry name" value="Phospholipase_D_euk"/>
    <property type="match status" value="1"/>
</dbReference>
<evidence type="ECO:0000313" key="14">
    <source>
        <dbReference type="WBParaSite" id="Pan_g18704.t1"/>
    </source>
</evidence>
<keyword evidence="3" id="KW-0677">Repeat</keyword>
<feature type="domain" description="PLD phosphodiesterase" evidence="11">
    <location>
        <begin position="520"/>
        <end position="547"/>
    </location>
</feature>
<dbReference type="GO" id="GO:0009395">
    <property type="term" value="P:phospholipid catabolic process"/>
    <property type="evidence" value="ECO:0007669"/>
    <property type="project" value="TreeGrafter"/>
</dbReference>
<sequence>MVANGNIDHQPGDELVCTCDTEAAQSPRRRRGYIPYSSVYESQDEYRRNGYWIPGLPIDVRIVKVERDAVSAIHLLNPYVYTIEVEHGKFKWQIQKRYKDFSVLATQLMNHRAIVRMKNPFVRLFKSTQQEISDAIHGREHRPGCPFYDSPNMEVHPMPRANEMPYVSLDEANRQFPVDAEDTKRPTSSSNSSNGSTANETDVLNRQPAYMPGSPPANIPHFPITPDSMIGTEHISERKQRLEEWLRAALTLSVNRNYHEMAEFFEISRYSFINEIGGKYKEGMLKKRPGGGKVYVGMKQCCVRYLLPWTKRWLLVKDTYLCYINPSNERVRMVLLMDEGFKVNPKEFEGVLKEREFLIVNQQHVLHMKCKRIDDAEYWCHKIDEVVASTGQLWLNPKRFGSSFPVRDNGLCEWFVDARGYWERAANMIEFAREEVFIADWWLCPEVFMKRPMAEGNRWRLDMVLKRAAERGVKIFVLVYKEVEFALGLNSLYSKRHLQGLHPNIKVMRHPDHYFSTGTFLWAHHEKLIIIDQLVAFVGGIDLCYGRWDDHKHVLTDLGSIQVEPRKPDEFNMTNGLVAAVEAAASDNNKDAVVVQQYLDEKGKPLEEDVFYVEAEKKPSRLKANMSKVINIKRNAARQADLDAKGGDSADALKSALGEHKGVDLPSVKVSAAPATASVPTEQGPGGDSASAPRTPTAANAALKVWRQRPRKTPSSGEHDTKSSLRPRKSSPKPKKEKVDLNEERPAPPGTHSVQFVVRRPRERSPHSRNPLRGTESRNSNVLRKVIANLQTNRTRRRWRYAIETEDQTDEYLVNYYRAQEAQPDMSGLQGAGKLFPGKDYVNYIHKDFIEVEDAFTDFTDRYTIPRMPWHDIHSVTYGEVARDVARHFIQRWNATKSEKLKDNEAYPYLVPKSYDWIKIPKVFLNANTFPAEIQVLRSVANWSTLIDHTECSIQQAYLSLIANSKHYIYIENQFFVSLINSPDVTTNEICKVICERIIKAHRDGETYRVYIMIPLLPGFEGDLKNLQYSALLAVLHFTYLSISRGPHSLMECLKKAGVDDPWRYVSFNGIRTYDELCGKLTTEFIYVHCKLLIVDDLHTIIGSANINDRSQAGNRDSEVCLCITDKEFVPSLMNGKPYRGGKFATSLRKRLMSEHLGLLEGVLHPSRPEFDINLEDPICDSFFVDVWCKIASDNTRIYEDVFRVIPTDMVESFDQLREWTKELSLADSNPDEAKSRLRKTIGNLVQFPTMFLVKENLSPQITSKEGLAPTALFV</sequence>
<evidence type="ECO:0000259" key="12">
    <source>
        <dbReference type="PROSITE" id="PS50195"/>
    </source>
</evidence>
<reference evidence="14" key="2">
    <citation type="submission" date="2020-10" db="UniProtKB">
        <authorList>
            <consortium name="WormBaseParasite"/>
        </authorList>
    </citation>
    <scope>IDENTIFICATION</scope>
</reference>
<organism evidence="13 14">
    <name type="scientific">Panagrellus redivivus</name>
    <name type="common">Microworm</name>
    <dbReference type="NCBI Taxonomy" id="6233"/>
    <lineage>
        <taxon>Eukaryota</taxon>
        <taxon>Metazoa</taxon>
        <taxon>Ecdysozoa</taxon>
        <taxon>Nematoda</taxon>
        <taxon>Chromadorea</taxon>
        <taxon>Rhabditida</taxon>
        <taxon>Tylenchina</taxon>
        <taxon>Panagrolaimomorpha</taxon>
        <taxon>Panagrolaimoidea</taxon>
        <taxon>Panagrolaimidae</taxon>
        <taxon>Panagrellus</taxon>
    </lineage>
</organism>
<dbReference type="PROSITE" id="PS50195">
    <property type="entry name" value="PX"/>
    <property type="match status" value="1"/>
</dbReference>
<feature type="compositionally biased region" description="Basic residues" evidence="10">
    <location>
        <begin position="725"/>
        <end position="736"/>
    </location>
</feature>
<keyword evidence="5 9" id="KW-0442">Lipid degradation</keyword>
<keyword evidence="13" id="KW-1185">Reference proteome</keyword>
<evidence type="ECO:0000256" key="6">
    <source>
        <dbReference type="ARBA" id="ARBA00023098"/>
    </source>
</evidence>
<evidence type="ECO:0000256" key="1">
    <source>
        <dbReference type="ARBA" id="ARBA00000798"/>
    </source>
</evidence>
<dbReference type="EC" id="3.1.4.4" evidence="9"/>
<dbReference type="Gene3D" id="3.30.1520.10">
    <property type="entry name" value="Phox-like domain"/>
    <property type="match status" value="1"/>
</dbReference>
<dbReference type="GO" id="GO:0035091">
    <property type="term" value="F:phosphatidylinositol binding"/>
    <property type="evidence" value="ECO:0007669"/>
    <property type="project" value="InterPro"/>
</dbReference>
<dbReference type="CDD" id="cd01254">
    <property type="entry name" value="PH_PLD"/>
    <property type="match status" value="1"/>
</dbReference>
<dbReference type="SMART" id="SM00155">
    <property type="entry name" value="PLDc"/>
    <property type="match status" value="2"/>
</dbReference>
<dbReference type="GO" id="GO:0006654">
    <property type="term" value="P:phosphatidic acid biosynthetic process"/>
    <property type="evidence" value="ECO:0007669"/>
    <property type="project" value="InterPro"/>
</dbReference>
<dbReference type="Gene3D" id="2.30.29.30">
    <property type="entry name" value="Pleckstrin-homology domain (PH domain)/Phosphotyrosine-binding domain (PTB)"/>
    <property type="match status" value="1"/>
</dbReference>
<dbReference type="SUPFAM" id="SSF64268">
    <property type="entry name" value="PX domain"/>
    <property type="match status" value="1"/>
</dbReference>
<dbReference type="PROSITE" id="PS50035">
    <property type="entry name" value="PLD"/>
    <property type="match status" value="2"/>
</dbReference>
<dbReference type="Proteomes" id="UP000492821">
    <property type="component" value="Unassembled WGS sequence"/>
</dbReference>
<evidence type="ECO:0000256" key="4">
    <source>
        <dbReference type="ARBA" id="ARBA00022801"/>
    </source>
</evidence>
<keyword evidence="6" id="KW-0443">Lipid metabolism</keyword>
<keyword evidence="7" id="KW-0449">Lipoprotein</keyword>
<dbReference type="SMART" id="SM00233">
    <property type="entry name" value="PH"/>
    <property type="match status" value="1"/>
</dbReference>
<name>A0A7E4VB52_PANRE</name>
<dbReference type="SUPFAM" id="SSF50729">
    <property type="entry name" value="PH domain-like"/>
    <property type="match status" value="1"/>
</dbReference>
<dbReference type="CDD" id="cd09141">
    <property type="entry name" value="PLDc_vPLD1_2_yPLD_like_2"/>
    <property type="match status" value="1"/>
</dbReference>
<dbReference type="InterPro" id="IPR001849">
    <property type="entry name" value="PH_domain"/>
</dbReference>
<evidence type="ECO:0000259" key="11">
    <source>
        <dbReference type="PROSITE" id="PS50035"/>
    </source>
</evidence>
<feature type="region of interest" description="Disordered" evidence="10">
    <location>
        <begin position="673"/>
        <end position="780"/>
    </location>
</feature>
<dbReference type="AlphaFoldDB" id="A0A7E4VB52"/>
<dbReference type="InterPro" id="IPR001736">
    <property type="entry name" value="PLipase_D/transphosphatidylase"/>
</dbReference>
<evidence type="ECO:0000256" key="3">
    <source>
        <dbReference type="ARBA" id="ARBA00022737"/>
    </source>
</evidence>
<feature type="domain" description="PX" evidence="12">
    <location>
        <begin position="59"/>
        <end position="271"/>
    </location>
</feature>
<reference evidence="13" key="1">
    <citation type="journal article" date="2013" name="Genetics">
        <title>The draft genome and transcriptome of Panagrellus redivivus are shaped by the harsh demands of a free-living lifestyle.</title>
        <authorList>
            <person name="Srinivasan J."/>
            <person name="Dillman A.R."/>
            <person name="Macchietto M.G."/>
            <person name="Heikkinen L."/>
            <person name="Lakso M."/>
            <person name="Fracchia K.M."/>
            <person name="Antoshechkin I."/>
            <person name="Mortazavi A."/>
            <person name="Wong G."/>
            <person name="Sternberg P.W."/>
        </authorList>
    </citation>
    <scope>NUCLEOTIDE SEQUENCE [LARGE SCALE GENOMIC DNA]</scope>
    <source>
        <strain evidence="13">MT8872</strain>
    </source>
</reference>
<dbReference type="InterPro" id="IPR001683">
    <property type="entry name" value="PX_dom"/>
</dbReference>
<feature type="compositionally biased region" description="Basic and acidic residues" evidence="10">
    <location>
        <begin position="737"/>
        <end position="746"/>
    </location>
</feature>
<dbReference type="GO" id="GO:0004630">
    <property type="term" value="F:phospholipase D activity"/>
    <property type="evidence" value="ECO:0007669"/>
    <property type="project" value="UniProtKB-UniRule"/>
</dbReference>
<dbReference type="SUPFAM" id="SSF56024">
    <property type="entry name" value="Phospholipase D/nuclease"/>
    <property type="match status" value="3"/>
</dbReference>
<dbReference type="PANTHER" id="PTHR18896:SF76">
    <property type="entry name" value="PHOSPHOLIPASE"/>
    <property type="match status" value="1"/>
</dbReference>